<dbReference type="SFLD" id="SFLDF00027">
    <property type="entry name" value="p-type_atpase"/>
    <property type="match status" value="1"/>
</dbReference>
<dbReference type="GO" id="GO:0005524">
    <property type="term" value="F:ATP binding"/>
    <property type="evidence" value="ECO:0007669"/>
    <property type="project" value="UniProtKB-KW"/>
</dbReference>
<proteinExistence type="inferred from homology"/>
<dbReference type="Gene3D" id="1.20.1110.10">
    <property type="entry name" value="Calcium-transporting ATPase, transmembrane domain"/>
    <property type="match status" value="2"/>
</dbReference>
<dbReference type="SUPFAM" id="SSF81660">
    <property type="entry name" value="Metal cation-transporting ATPase, ATP-binding domain N"/>
    <property type="match status" value="1"/>
</dbReference>
<dbReference type="InterPro" id="IPR044492">
    <property type="entry name" value="P_typ_ATPase_HD_dom"/>
</dbReference>
<dbReference type="InterPro" id="IPR036412">
    <property type="entry name" value="HAD-like_sf"/>
</dbReference>
<feature type="transmembrane region" description="Helical" evidence="15">
    <location>
        <begin position="170"/>
        <end position="194"/>
    </location>
</feature>
<dbReference type="PRINTS" id="PR00121">
    <property type="entry name" value="NAKATPASE"/>
</dbReference>
<dbReference type="AlphaFoldDB" id="A0AAQ5WZE2"/>
<feature type="transmembrane region" description="Helical" evidence="15">
    <location>
        <begin position="235"/>
        <end position="257"/>
    </location>
</feature>
<dbReference type="GO" id="GO:1902600">
    <property type="term" value="P:proton transmembrane transport"/>
    <property type="evidence" value="ECO:0007669"/>
    <property type="project" value="TreeGrafter"/>
</dbReference>
<dbReference type="NCBIfam" id="TIGR01494">
    <property type="entry name" value="ATPase_P-type"/>
    <property type="match status" value="2"/>
</dbReference>
<feature type="transmembrane region" description="Helical" evidence="15">
    <location>
        <begin position="130"/>
        <end position="149"/>
    </location>
</feature>
<dbReference type="InterPro" id="IPR050510">
    <property type="entry name" value="Cation_transp_ATPase_P-type"/>
</dbReference>
<keyword evidence="14 15" id="KW-0472">Membrane</keyword>
<dbReference type="SFLD" id="SFLDS00003">
    <property type="entry name" value="Haloacid_Dehalogenase"/>
    <property type="match status" value="1"/>
</dbReference>
<evidence type="ECO:0000256" key="8">
    <source>
        <dbReference type="ARBA" id="ARBA00022840"/>
    </source>
</evidence>
<keyword evidence="6 15" id="KW-0812">Transmembrane</keyword>
<dbReference type="InterPro" id="IPR004014">
    <property type="entry name" value="ATPase_P-typ_cation-transptr_N"/>
</dbReference>
<keyword evidence="11" id="KW-1278">Translocase</keyword>
<dbReference type="PANTHER" id="PTHR43294:SF24">
    <property type="entry name" value="SODIUM_POTASSIUM-TRANSPORTING ATPASE SUBUNIT ALPHA"/>
    <property type="match status" value="1"/>
</dbReference>
<feature type="transmembrane region" description="Helical" evidence="15">
    <location>
        <begin position="264"/>
        <end position="291"/>
    </location>
</feature>
<dbReference type="FunFam" id="1.20.1110.10:FF:000095">
    <property type="entry name" value="Sodium/potassium-transporting ATPase subunit alpha-1"/>
    <property type="match status" value="2"/>
</dbReference>
<evidence type="ECO:0000259" key="17">
    <source>
        <dbReference type="SMART" id="SM00831"/>
    </source>
</evidence>
<dbReference type="InterPro" id="IPR005775">
    <property type="entry name" value="P-type_ATPase_IIC"/>
</dbReference>
<dbReference type="GO" id="GO:0030007">
    <property type="term" value="P:intracellular potassium ion homeostasis"/>
    <property type="evidence" value="ECO:0007669"/>
    <property type="project" value="TreeGrafter"/>
</dbReference>
<keyword evidence="10 15" id="KW-0630">Potassium</keyword>
<comment type="similarity">
    <text evidence="2 15">Belongs to the cation transport ATPase (P-type) (TC 3.A.3) family. Type IIC subfamily.</text>
</comment>
<organism evidence="18 19">
    <name type="scientific">Amphiprion ocellaris</name>
    <name type="common">Clown anemonefish</name>
    <dbReference type="NCBI Taxonomy" id="80972"/>
    <lineage>
        <taxon>Eukaryota</taxon>
        <taxon>Metazoa</taxon>
        <taxon>Chordata</taxon>
        <taxon>Craniata</taxon>
        <taxon>Vertebrata</taxon>
        <taxon>Euteleostomi</taxon>
        <taxon>Actinopterygii</taxon>
        <taxon>Neopterygii</taxon>
        <taxon>Teleostei</taxon>
        <taxon>Neoteleostei</taxon>
        <taxon>Acanthomorphata</taxon>
        <taxon>Ovalentaria</taxon>
        <taxon>Pomacentridae</taxon>
        <taxon>Amphiprion</taxon>
    </lineage>
</organism>
<name>A0AAQ5WZE2_AMPOC</name>
<keyword evidence="19" id="KW-1185">Reference proteome</keyword>
<evidence type="ECO:0000256" key="16">
    <source>
        <dbReference type="SAM" id="MobiDB-lite"/>
    </source>
</evidence>
<dbReference type="Gene3D" id="3.40.1110.10">
    <property type="entry name" value="Calcium-transporting ATPase, cytoplasmic domain N"/>
    <property type="match status" value="1"/>
</dbReference>
<dbReference type="Proteomes" id="UP001501940">
    <property type="component" value="Chromosome 9"/>
</dbReference>
<evidence type="ECO:0000256" key="11">
    <source>
        <dbReference type="ARBA" id="ARBA00022967"/>
    </source>
</evidence>
<dbReference type="GO" id="GO:0005391">
    <property type="term" value="F:P-type sodium:potassium-exchanging transporter activity"/>
    <property type="evidence" value="ECO:0007669"/>
    <property type="project" value="TreeGrafter"/>
</dbReference>
<evidence type="ECO:0000256" key="9">
    <source>
        <dbReference type="ARBA" id="ARBA00022842"/>
    </source>
</evidence>
<comment type="caution">
    <text evidence="15">Lacks conserved residue(s) required for the propagation of feature annotation.</text>
</comment>
<evidence type="ECO:0000256" key="14">
    <source>
        <dbReference type="ARBA" id="ARBA00023136"/>
    </source>
</evidence>
<dbReference type="GO" id="GO:0016887">
    <property type="term" value="F:ATP hydrolysis activity"/>
    <property type="evidence" value="ECO:0007669"/>
    <property type="project" value="InterPro"/>
</dbReference>
<comment type="subcellular location">
    <subcellularLocation>
        <location evidence="15">Cell membrane</location>
        <topology evidence="15">Multi-pass membrane protein</topology>
    </subcellularLocation>
    <subcellularLocation>
        <location evidence="1">Membrane</location>
        <topology evidence="1">Multi-pass membrane protein</topology>
    </subcellularLocation>
</comment>
<feature type="transmembrane region" description="Helical" evidence="15">
    <location>
        <begin position="734"/>
        <end position="754"/>
    </location>
</feature>
<dbReference type="PANTHER" id="PTHR43294">
    <property type="entry name" value="SODIUM/POTASSIUM-TRANSPORTING ATPASE SUBUNIT ALPHA"/>
    <property type="match status" value="1"/>
</dbReference>
<feature type="transmembrane region" description="Helical" evidence="15">
    <location>
        <begin position="96"/>
        <end position="118"/>
    </location>
</feature>
<dbReference type="Ensembl" id="ENSAOCT00000074579.1">
    <property type="protein sequence ID" value="ENSAOCP00000032555.1"/>
    <property type="gene ID" value="ENSAOCG00000013516.2"/>
</dbReference>
<keyword evidence="7 15" id="KW-0547">Nucleotide-binding</keyword>
<keyword evidence="13 15" id="KW-0406">Ion transport</keyword>
<reference evidence="18" key="3">
    <citation type="submission" date="2025-09" db="UniProtKB">
        <authorList>
            <consortium name="Ensembl"/>
        </authorList>
    </citation>
    <scope>IDENTIFICATION</scope>
</reference>
<evidence type="ECO:0000256" key="2">
    <source>
        <dbReference type="ARBA" id="ARBA00006934"/>
    </source>
</evidence>
<evidence type="ECO:0000256" key="3">
    <source>
        <dbReference type="ARBA" id="ARBA00022448"/>
    </source>
</evidence>
<evidence type="ECO:0000256" key="10">
    <source>
        <dbReference type="ARBA" id="ARBA00022958"/>
    </source>
</evidence>
<reference evidence="18 19" key="1">
    <citation type="submission" date="2022-01" db="EMBL/GenBank/DDBJ databases">
        <title>A chromosome-scale genome assembly of the false clownfish, Amphiprion ocellaris.</title>
        <authorList>
            <person name="Ryu T."/>
        </authorList>
    </citation>
    <scope>NUCLEOTIDE SEQUENCE [LARGE SCALE GENOMIC DNA]</scope>
</reference>
<dbReference type="Gene3D" id="3.40.50.1000">
    <property type="entry name" value="HAD superfamily/HAD-like"/>
    <property type="match status" value="1"/>
</dbReference>
<dbReference type="GO" id="GO:0006883">
    <property type="term" value="P:intracellular sodium ion homeostasis"/>
    <property type="evidence" value="ECO:0007669"/>
    <property type="project" value="TreeGrafter"/>
</dbReference>
<dbReference type="SFLD" id="SFLDG00002">
    <property type="entry name" value="C1.7:_P-type_atpase_like"/>
    <property type="match status" value="1"/>
</dbReference>
<evidence type="ECO:0000256" key="4">
    <source>
        <dbReference type="ARBA" id="ARBA00022538"/>
    </source>
</evidence>
<feature type="region of interest" description="Disordered" evidence="16">
    <location>
        <begin position="1"/>
        <end position="33"/>
    </location>
</feature>
<reference evidence="18" key="2">
    <citation type="submission" date="2025-08" db="UniProtKB">
        <authorList>
            <consortium name="Ensembl"/>
        </authorList>
    </citation>
    <scope>IDENTIFICATION</scope>
</reference>
<dbReference type="SUPFAM" id="SSF81665">
    <property type="entry name" value="Calcium ATPase, transmembrane domain M"/>
    <property type="match status" value="1"/>
</dbReference>
<dbReference type="Pfam" id="PF00689">
    <property type="entry name" value="Cation_ATPase_C"/>
    <property type="match status" value="1"/>
</dbReference>
<dbReference type="GO" id="GO:0036376">
    <property type="term" value="P:sodium ion export across plasma membrane"/>
    <property type="evidence" value="ECO:0007669"/>
    <property type="project" value="TreeGrafter"/>
</dbReference>
<dbReference type="SUPFAM" id="SSF56784">
    <property type="entry name" value="HAD-like"/>
    <property type="match status" value="1"/>
</dbReference>
<dbReference type="FunFam" id="3.40.1110.10:FF:000001">
    <property type="entry name" value="Sodium/potassium-transporting ATPase subunit alpha"/>
    <property type="match status" value="1"/>
</dbReference>
<dbReference type="GO" id="GO:0005886">
    <property type="term" value="C:plasma membrane"/>
    <property type="evidence" value="ECO:0007669"/>
    <property type="project" value="UniProtKB-SubCell"/>
</dbReference>
<dbReference type="Gene3D" id="2.70.150.10">
    <property type="entry name" value="Calcium-transporting ATPase, cytoplasmic transduction domain A"/>
    <property type="match status" value="1"/>
</dbReference>
<dbReference type="SMART" id="SM00831">
    <property type="entry name" value="Cation_ATPase_N"/>
    <property type="match status" value="1"/>
</dbReference>
<keyword evidence="15" id="KW-0479">Metal-binding</keyword>
<dbReference type="NCBIfam" id="TIGR01106">
    <property type="entry name" value="ATPase-IIC_X-K"/>
    <property type="match status" value="1"/>
</dbReference>
<sequence>MGYGRSDSYRVATTQDKDDRSPKKKKGATKDMDDLKKEVPITEHKMSVEEVCRKYQTDIVQGLTNAKAAEFLIRDGPNALTPPPTTPEWVKFCRQLFGGFSILLWIGAILCFLAYAIQAATEDDPAGDNLYLGIVLTAVVIITGCFSYFQEAKSSKIMESFKNMVPQQALVIREGIQNLAFCLTLLHVLLFLLLNRAGHLTVPMTTPWRPETLPFSLPTVLKTGKTPIAKEIEHFIHIITGVAVFLGVTFFILAIILGYTWLEAVIFLIGIIVANVPEGLLATVTVCLTLTAKRMAKKNCLVKNLEAVETLGSTSTICSDKTGTLTQNRMTVAHMWFDNQIHEADTTEDQSGASFDKSSVTWLSLARIAALCNRAQFKAGQDSVAILKRDVAGDASESALLKCIELSCGSVRAMRDKNKKVAEIPFNSTNKYQLSVHETEDPNDNRYLLVMKGAPERILDRCATIMLQGKEQPMDEEMKEAFQNAYMELGGLGERVLGFCHLLLPEDQYPKGFAFDTDDVNFQTDNLCFVGLMSMIDPPRAAVPDAVGKCRSAGIKVIMVTGDHPITAKAIAKGVGIISEGNETVEDIAARLNIPVSQVNPRDAKACVIHGTDLKELSQDQMDDILRNHTEIVFARTSPQQKLIIVEGCQRQGAIVAVTGDGVNDSPALKKADIGVAMGISGSDVSKQAADMILLDDNFASIVTGVEEGRLIFDNLKKSIAYTLTSNIPEITPFLLFIIVNIPLPLGTITILCIDLGTDMVPAISLAYEAAESDIMKRQPRNPFRDKLVNERLISIAYGQIGMIQALGGFFSYFVILAENGFLPSRLVGIRLNWDDRSVNDLEDSYGQQWTYEQRKIVEFTCHTAFFVSIVVVQWADVIICKTRRNSVFQQGMKNKILIFGLFEETALAAFLSYCPGMDVALRMYPLKYVPLPHIILRYNKVSLFWNVYNSNGSLVLSSGLPGGWVEKETYY</sequence>
<evidence type="ECO:0000256" key="15">
    <source>
        <dbReference type="RuleBase" id="RU362084"/>
    </source>
</evidence>
<keyword evidence="3 15" id="KW-0813">Transport</keyword>
<evidence type="ECO:0000256" key="6">
    <source>
        <dbReference type="ARBA" id="ARBA00022692"/>
    </source>
</evidence>
<dbReference type="InterPro" id="IPR006068">
    <property type="entry name" value="ATPase_P-typ_cation-transptr_C"/>
</dbReference>
<dbReference type="FunFam" id="3.40.50.1000:FF:000004">
    <property type="entry name" value="Sodium/potassium-transporting ATPase subunit alpha"/>
    <property type="match status" value="1"/>
</dbReference>
<dbReference type="GO" id="GO:0046872">
    <property type="term" value="F:metal ion binding"/>
    <property type="evidence" value="ECO:0007669"/>
    <property type="project" value="UniProtKB-KW"/>
</dbReference>
<keyword evidence="5" id="KW-0597">Phosphoprotein</keyword>
<dbReference type="CDD" id="cd02608">
    <property type="entry name" value="P-type_ATPase_Na-K_like"/>
    <property type="match status" value="1"/>
</dbReference>
<dbReference type="Pfam" id="PF00690">
    <property type="entry name" value="Cation_ATPase_N"/>
    <property type="match status" value="1"/>
</dbReference>
<evidence type="ECO:0000256" key="5">
    <source>
        <dbReference type="ARBA" id="ARBA00022553"/>
    </source>
</evidence>
<dbReference type="GeneTree" id="ENSGT00940000165134"/>
<dbReference type="InterPro" id="IPR023298">
    <property type="entry name" value="ATPase_P-typ_TM_dom_sf"/>
</dbReference>
<dbReference type="GO" id="GO:1990573">
    <property type="term" value="P:potassium ion import across plasma membrane"/>
    <property type="evidence" value="ECO:0007669"/>
    <property type="project" value="TreeGrafter"/>
</dbReference>
<evidence type="ECO:0000256" key="7">
    <source>
        <dbReference type="ARBA" id="ARBA00022741"/>
    </source>
</evidence>
<evidence type="ECO:0000313" key="18">
    <source>
        <dbReference type="Ensembl" id="ENSAOCP00000032555.1"/>
    </source>
</evidence>
<keyword evidence="8 15" id="KW-0067">ATP-binding</keyword>
<dbReference type="PRINTS" id="PR00119">
    <property type="entry name" value="CATATPASE"/>
</dbReference>
<keyword evidence="4 15" id="KW-0633">Potassium transport</keyword>
<feature type="transmembrane region" description="Helical" evidence="15">
    <location>
        <begin position="793"/>
        <end position="816"/>
    </location>
</feature>
<dbReference type="InterPro" id="IPR023214">
    <property type="entry name" value="HAD_sf"/>
</dbReference>
<dbReference type="InterPro" id="IPR001757">
    <property type="entry name" value="P_typ_ATPase"/>
</dbReference>
<dbReference type="Pfam" id="PF13246">
    <property type="entry name" value="Cation_ATPase"/>
    <property type="match status" value="1"/>
</dbReference>
<dbReference type="InterPro" id="IPR023299">
    <property type="entry name" value="ATPase_P-typ_cyto_dom_N"/>
</dbReference>
<keyword evidence="12 15" id="KW-1133">Transmembrane helix</keyword>
<protein>
    <recommendedName>
        <fullName evidence="15">Sodium/potassium-transporting ATPase subunit alpha</fullName>
    </recommendedName>
</protein>
<evidence type="ECO:0000256" key="13">
    <source>
        <dbReference type="ARBA" id="ARBA00023065"/>
    </source>
</evidence>
<evidence type="ECO:0000313" key="19">
    <source>
        <dbReference type="Proteomes" id="UP001501940"/>
    </source>
</evidence>
<feature type="domain" description="Cation-transporting P-type ATPase N-terminal" evidence="17">
    <location>
        <begin position="42"/>
        <end position="116"/>
    </location>
</feature>
<evidence type="ECO:0000256" key="12">
    <source>
        <dbReference type="ARBA" id="ARBA00022989"/>
    </source>
</evidence>
<dbReference type="PROSITE" id="PS00154">
    <property type="entry name" value="ATPASE_E1_E2"/>
    <property type="match status" value="1"/>
</dbReference>
<accession>A0AAQ5WZE2</accession>
<keyword evidence="9" id="KW-0460">Magnesium</keyword>
<evidence type="ECO:0000256" key="1">
    <source>
        <dbReference type="ARBA" id="ARBA00004141"/>
    </source>
</evidence>
<dbReference type="InterPro" id="IPR018303">
    <property type="entry name" value="ATPase_P-typ_P_site"/>
</dbReference>